<dbReference type="RefSeq" id="WP_066796491.1">
    <property type="nucleotide sequence ID" value="NZ_CAJUDP010000008.1"/>
</dbReference>
<evidence type="ECO:0000313" key="2">
    <source>
        <dbReference type="Proteomes" id="UP000076947"/>
    </source>
</evidence>
<gene>
    <name evidence="1" type="ORF">AYJ05_06655</name>
</gene>
<comment type="caution">
    <text evidence="1">The sequence shown here is derived from an EMBL/GenBank/DDBJ whole genome shotgun (WGS) entry which is preliminary data.</text>
</comment>
<dbReference type="InterPro" id="IPR021678">
    <property type="entry name" value="DUF3263"/>
</dbReference>
<dbReference type="EMBL" id="LSTQ01000008">
    <property type="protein sequence ID" value="OAH30416.1"/>
    <property type="molecule type" value="Genomic_DNA"/>
</dbReference>
<protein>
    <submittedName>
        <fullName evidence="1">Fis family transcriptional regulator</fullName>
    </submittedName>
</protein>
<proteinExistence type="predicted"/>
<name>A0A110A8W6_9CORY</name>
<keyword evidence="2" id="KW-1185">Reference proteome</keyword>
<reference evidence="2" key="1">
    <citation type="submission" date="2016-02" db="EMBL/GenBank/DDBJ databases">
        <authorList>
            <person name="Kaur G."/>
            <person name="Nair G.R."/>
            <person name="Mayilraj S."/>
        </authorList>
    </citation>
    <scope>NUCLEOTIDE SEQUENCE [LARGE SCALE GENOMIC DNA]</scope>
    <source>
        <strain evidence="2">GA-15</strain>
    </source>
</reference>
<accession>A0A110A8W6</accession>
<evidence type="ECO:0000313" key="1">
    <source>
        <dbReference type="EMBL" id="OAH30416.1"/>
    </source>
</evidence>
<dbReference type="AlphaFoldDB" id="A0A110A8W6"/>
<dbReference type="Proteomes" id="UP000076947">
    <property type="component" value="Unassembled WGS sequence"/>
</dbReference>
<dbReference type="Pfam" id="PF11662">
    <property type="entry name" value="DUF3263"/>
    <property type="match status" value="1"/>
</dbReference>
<dbReference type="STRING" id="1705.CA21670_10970"/>
<organism evidence="1 2">
    <name type="scientific">Corynebacterium stationis</name>
    <dbReference type="NCBI Taxonomy" id="1705"/>
    <lineage>
        <taxon>Bacteria</taxon>
        <taxon>Bacillati</taxon>
        <taxon>Actinomycetota</taxon>
        <taxon>Actinomycetes</taxon>
        <taxon>Mycobacteriales</taxon>
        <taxon>Corynebacteriaceae</taxon>
        <taxon>Corynebacterium</taxon>
    </lineage>
</organism>
<sequence length="101" mass="11454">MEYSLSMTSASDSNGHEELSPFDQQILDFEAHAPKAIALKEKAIRAELDISPVRYHQRLNVIVELPAALAYNPVLVKRLLRKRGEREEIRRAAHENSSSDN</sequence>